<reference evidence="13" key="1">
    <citation type="submission" date="2011-02" db="EMBL/GenBank/DDBJ databases">
        <title>The Genome Sequence of Capsaspora owczarzaki ATCC 30864.</title>
        <authorList>
            <person name="Russ C."/>
            <person name="Cuomo C."/>
            <person name="Burger G."/>
            <person name="Gray M.W."/>
            <person name="Holland P.W.H."/>
            <person name="King N."/>
            <person name="Lang F.B.F."/>
            <person name="Roger A.J."/>
            <person name="Ruiz-Trillo I."/>
            <person name="Young S.K."/>
            <person name="Zeng Q."/>
            <person name="Gargeya S."/>
            <person name="Alvarado L."/>
            <person name="Berlin A."/>
            <person name="Chapman S.B."/>
            <person name="Chen Z."/>
            <person name="Freedman E."/>
            <person name="Gellesch M."/>
            <person name="Goldberg J."/>
            <person name="Griggs A."/>
            <person name="Gujja S."/>
            <person name="Heilman E."/>
            <person name="Heiman D."/>
            <person name="Howarth C."/>
            <person name="Mehta T."/>
            <person name="Neiman D."/>
            <person name="Pearson M."/>
            <person name="Roberts A."/>
            <person name="Saif S."/>
            <person name="Shea T."/>
            <person name="Shenoy N."/>
            <person name="Sisk P."/>
            <person name="Stolte C."/>
            <person name="Sykes S."/>
            <person name="White J."/>
            <person name="Yandava C."/>
            <person name="Haas B."/>
            <person name="Nusbaum C."/>
            <person name="Birren B."/>
        </authorList>
    </citation>
    <scope>NUCLEOTIDE SEQUENCE</scope>
    <source>
        <strain evidence="13">ATCC 30864</strain>
    </source>
</reference>
<dbReference type="GO" id="GO:0005769">
    <property type="term" value="C:early endosome"/>
    <property type="evidence" value="ECO:0007669"/>
    <property type="project" value="TreeGrafter"/>
</dbReference>
<dbReference type="PROSITE" id="PS51371">
    <property type="entry name" value="CBS"/>
    <property type="match status" value="1"/>
</dbReference>
<dbReference type="Pfam" id="PF00654">
    <property type="entry name" value="Voltage_CLC"/>
    <property type="match status" value="1"/>
</dbReference>
<sequence length="976" mass="105366">MSRRADEQSLLSSSDNVYQSTADDFSNINYDPYSSSAAAQSQPMPHRIGLLDAANEGSALLQYDSMLNAADTAAGNGGGGGAGIPATAASHASTNSVRLPTVAAAGAGAAAGPGSSSATASTLWTSSLHQNQPNIHQRMLQNALAVDAPASSGTAASSSSSGLRSSFAHSPELVLHDDAAAGEGILRAVVSGRVGGGGAGSDVIGGGRSGLRRLSSLTASAAPANAPNVSLTLQRAKERDEQERLEEEADEQLEENDENLKDISSQRETKLRYQDFSTIDWMRDHARDQQRQRQLRRDRLPGWKGKLQSANDGCQGWLLMFLVGLIAGFVAGVADVATDWLGDIKLGVCSNAFYLNHEFCCWAAAEGQCTAWKTWADFHNLDGAAAYWGNYLVYICFAILFALLSGTFVKFFAPYAAGSGIPQVKTILGGFVIRKFLGIWTLVTKLIGLTLSSSAGLSLGKEGPFVHIVCAIGNICSRIFAKYRKNEAKKREVLSAAAAAGVSVAFGAPVGGVLFSLEEVSYYFPYKTMWRAFFCALTAATVLRYMNPFLNGRSSLFAVDYDEHWRLFEIIPFALLGVFGGLFGAAFIRVNARWCAFRKSSALGKYPIYEIVAIAFITAAVNYLNPYQRNSTSSLIRELFSICGPEDKRDVCNDDLIGETIGLLFLSAAFRMIITVFTFGLKLPAGLFVPSMAIGACTGRILGIAMQQIVNANPDLFELSCGAKPESCIIPGLYAMVGAAAVLGGVTRMTVSLVVIMFELTGGLSYVLPFMTAVLVSKWVGDAFSREGIYDRHIRLNGYPFLDNKEEFRHTTLACDVMYPQKGDSPLCVLPVFGNTVGQLERLLEETVYQGFPVVFTTETMHVAGYVARSELKIALEKARKHHDVTEFTTCSFSHRTAASGNTSEMISLRHCLDASPIQIAEHTTTEMTLELFRKLGLRYALVCSYGQLVGIITKKDLLKHMAILQHRDPGSILFN</sequence>
<dbReference type="CDD" id="cd04591">
    <property type="entry name" value="CBS_pair_voltage-gated_CLC_euk_bac"/>
    <property type="match status" value="1"/>
</dbReference>
<feature type="transmembrane region" description="Helical" evidence="9">
    <location>
        <begin position="663"/>
        <end position="681"/>
    </location>
</feature>
<feature type="compositionally biased region" description="Low complexity" evidence="10">
    <location>
        <begin position="218"/>
        <end position="230"/>
    </location>
</feature>
<evidence type="ECO:0000256" key="2">
    <source>
        <dbReference type="ARBA" id="ARBA00022448"/>
    </source>
</evidence>
<evidence type="ECO:0000256" key="10">
    <source>
        <dbReference type="SAM" id="MobiDB-lite"/>
    </source>
</evidence>
<feature type="domain" description="CBS" evidence="11">
    <location>
        <begin position="906"/>
        <end position="970"/>
    </location>
</feature>
<gene>
    <name evidence="12" type="ORF">CAOG_008827</name>
</gene>
<evidence type="ECO:0000259" key="11">
    <source>
        <dbReference type="PROSITE" id="PS51371"/>
    </source>
</evidence>
<evidence type="ECO:0000256" key="9">
    <source>
        <dbReference type="RuleBase" id="RU361221"/>
    </source>
</evidence>
<keyword evidence="5 9" id="KW-0406">Ion transport</keyword>
<keyword evidence="7 9" id="KW-0868">Chloride</keyword>
<keyword evidence="2 9" id="KW-0813">Transport</keyword>
<feature type="region of interest" description="Disordered" evidence="10">
    <location>
        <begin position="218"/>
        <end position="261"/>
    </location>
</feature>
<evidence type="ECO:0000256" key="8">
    <source>
        <dbReference type="PROSITE-ProRule" id="PRU00703"/>
    </source>
</evidence>
<feature type="transmembrane region" description="Helical" evidence="9">
    <location>
        <begin position="493"/>
        <end position="517"/>
    </location>
</feature>
<dbReference type="Gene3D" id="1.10.3080.10">
    <property type="entry name" value="Clc chloride channel"/>
    <property type="match status" value="1"/>
</dbReference>
<feature type="transmembrane region" description="Helical" evidence="9">
    <location>
        <begin position="687"/>
        <end position="706"/>
    </location>
</feature>
<feature type="transmembrane region" description="Helical" evidence="9">
    <location>
        <begin position="316"/>
        <end position="334"/>
    </location>
</feature>
<keyword evidence="6 9" id="KW-0472">Membrane</keyword>
<feature type="transmembrane region" description="Helical" evidence="9">
    <location>
        <begin position="391"/>
        <end position="415"/>
    </location>
</feature>
<dbReference type="AlphaFoldDB" id="A0A0D2UGG9"/>
<keyword evidence="8" id="KW-0129">CBS domain</keyword>
<dbReference type="GO" id="GO:0005794">
    <property type="term" value="C:Golgi apparatus"/>
    <property type="evidence" value="ECO:0007669"/>
    <property type="project" value="TreeGrafter"/>
</dbReference>
<dbReference type="GO" id="GO:0005886">
    <property type="term" value="C:plasma membrane"/>
    <property type="evidence" value="ECO:0007669"/>
    <property type="project" value="TreeGrafter"/>
</dbReference>
<dbReference type="CDD" id="cd03684">
    <property type="entry name" value="ClC_3_like"/>
    <property type="match status" value="1"/>
</dbReference>
<dbReference type="OrthoDB" id="44789at2759"/>
<name>A0A0D2UGG9_CAPO3</name>
<dbReference type="InterPro" id="IPR000644">
    <property type="entry name" value="CBS_dom"/>
</dbReference>
<dbReference type="InterPro" id="IPR001807">
    <property type="entry name" value="ClC"/>
</dbReference>
<dbReference type="InParanoid" id="A0A0D2UGG9"/>
<feature type="transmembrane region" description="Helical" evidence="9">
    <location>
        <begin position="608"/>
        <end position="625"/>
    </location>
</feature>
<evidence type="ECO:0000256" key="7">
    <source>
        <dbReference type="ARBA" id="ARBA00023214"/>
    </source>
</evidence>
<keyword evidence="3 9" id="KW-0812">Transmembrane</keyword>
<dbReference type="FunCoup" id="A0A0D2UGG9">
    <property type="interactions" value="203"/>
</dbReference>
<accession>A0A0D2UGG9</accession>
<dbReference type="eggNOG" id="KOG0475">
    <property type="taxonomic scope" value="Eukaryota"/>
</dbReference>
<proteinExistence type="inferred from homology"/>
<dbReference type="SUPFAM" id="SSF54631">
    <property type="entry name" value="CBS-domain pair"/>
    <property type="match status" value="1"/>
</dbReference>
<dbReference type="PhylomeDB" id="A0A0D2UGG9"/>
<organism evidence="12 13">
    <name type="scientific">Capsaspora owczarzaki (strain ATCC 30864)</name>
    <dbReference type="NCBI Taxonomy" id="595528"/>
    <lineage>
        <taxon>Eukaryota</taxon>
        <taxon>Filasterea</taxon>
        <taxon>Capsaspora</taxon>
    </lineage>
</organism>
<dbReference type="PANTHER" id="PTHR45711:SF6">
    <property type="entry name" value="CHLORIDE CHANNEL PROTEIN"/>
    <property type="match status" value="1"/>
</dbReference>
<dbReference type="Pfam" id="PF00571">
    <property type="entry name" value="CBS"/>
    <property type="match status" value="1"/>
</dbReference>
<protein>
    <recommendedName>
        <fullName evidence="9">Chloride channel protein</fullName>
    </recommendedName>
</protein>
<dbReference type="FunFam" id="1.10.3080.10:FF:000011">
    <property type="entry name" value="Chloride channel protein"/>
    <property type="match status" value="1"/>
</dbReference>
<evidence type="ECO:0000256" key="4">
    <source>
        <dbReference type="ARBA" id="ARBA00022989"/>
    </source>
</evidence>
<dbReference type="SUPFAM" id="SSF81340">
    <property type="entry name" value="Clc chloride channel"/>
    <property type="match status" value="1"/>
</dbReference>
<comment type="subcellular location">
    <subcellularLocation>
        <location evidence="1 9">Membrane</location>
        <topology evidence="1 9">Multi-pass membrane protein</topology>
    </subcellularLocation>
</comment>
<evidence type="ECO:0000313" key="12">
    <source>
        <dbReference type="EMBL" id="KJE94156.1"/>
    </source>
</evidence>
<dbReference type="InterPro" id="IPR014743">
    <property type="entry name" value="Cl-channel_core"/>
</dbReference>
<feature type="region of interest" description="Disordered" evidence="10">
    <location>
        <begin position="1"/>
        <end position="23"/>
    </location>
</feature>
<dbReference type="PANTHER" id="PTHR45711">
    <property type="entry name" value="CHLORIDE CHANNEL PROTEIN"/>
    <property type="match status" value="1"/>
</dbReference>
<dbReference type="PRINTS" id="PR00762">
    <property type="entry name" value="CLCHANNEL"/>
</dbReference>
<evidence type="ECO:0000313" key="13">
    <source>
        <dbReference type="Proteomes" id="UP000008743"/>
    </source>
</evidence>
<feature type="transmembrane region" description="Helical" evidence="9">
    <location>
        <begin position="436"/>
        <end position="459"/>
    </location>
</feature>
<evidence type="ECO:0000256" key="3">
    <source>
        <dbReference type="ARBA" id="ARBA00022692"/>
    </source>
</evidence>
<dbReference type="Gene3D" id="3.90.1280.20">
    <property type="match status" value="2"/>
</dbReference>
<feature type="transmembrane region" description="Helical" evidence="9">
    <location>
        <begin position="753"/>
        <end position="776"/>
    </location>
</feature>
<feature type="compositionally biased region" description="Polar residues" evidence="10">
    <location>
        <begin position="9"/>
        <end position="23"/>
    </location>
</feature>
<dbReference type="SMART" id="SM00116">
    <property type="entry name" value="CBS"/>
    <property type="match status" value="2"/>
</dbReference>
<feature type="compositionally biased region" description="Acidic residues" evidence="10">
    <location>
        <begin position="243"/>
        <end position="257"/>
    </location>
</feature>
<keyword evidence="4 9" id="KW-1133">Transmembrane helix</keyword>
<feature type="transmembrane region" description="Helical" evidence="9">
    <location>
        <begin position="727"/>
        <end position="747"/>
    </location>
</feature>
<dbReference type="Proteomes" id="UP000008743">
    <property type="component" value="Unassembled WGS sequence"/>
</dbReference>
<dbReference type="GO" id="GO:0005247">
    <property type="term" value="F:voltage-gated chloride channel activity"/>
    <property type="evidence" value="ECO:0007669"/>
    <property type="project" value="TreeGrafter"/>
</dbReference>
<dbReference type="RefSeq" id="XP_011270468.1">
    <property type="nucleotide sequence ID" value="XM_011272166.1"/>
</dbReference>
<keyword evidence="13" id="KW-1185">Reference proteome</keyword>
<feature type="transmembrane region" description="Helical" evidence="9">
    <location>
        <begin position="465"/>
        <end position="481"/>
    </location>
</feature>
<evidence type="ECO:0000256" key="6">
    <source>
        <dbReference type="ARBA" id="ARBA00023136"/>
    </source>
</evidence>
<dbReference type="InterPro" id="IPR046342">
    <property type="entry name" value="CBS_dom_sf"/>
</dbReference>
<comment type="similarity">
    <text evidence="9">Belongs to the chloride channel (TC 2.A.49) family.</text>
</comment>
<dbReference type="EMBL" id="KE346366">
    <property type="protein sequence ID" value="KJE94156.1"/>
    <property type="molecule type" value="Genomic_DNA"/>
</dbReference>
<evidence type="ECO:0000256" key="5">
    <source>
        <dbReference type="ARBA" id="ARBA00023065"/>
    </source>
</evidence>
<evidence type="ECO:0000256" key="1">
    <source>
        <dbReference type="ARBA" id="ARBA00004141"/>
    </source>
</evidence>
<feature type="transmembrane region" description="Helical" evidence="9">
    <location>
        <begin position="567"/>
        <end position="588"/>
    </location>
</feature>